<sequence>MNHTIDYLVDNLAPLYRGMIMAVHGWRIPPRVHLAIEIHSSDMQALRKVVGHAAHGHSTHPCHVCFIVHDDINLPCGYNIEEFVLRDDWDQMKHAEESRRATSKKARKDILDAFGVRYTGFNAMPGWLGILKSIIDFMHNFYLGIVGDNFKQFLAQGYLLNKSEWNLLETTVNSIIWPSGIGRLPTNLGENHSLQKADQLRRWVHIQPVVLWICWRDENDKIRPYGNAVPAKSKYHPKFKRALHDIYTASLYLALAERILACKSVSINDVKRGQGYLRKYCEILLRIGAHLTINHHVAMHYVDIFRRFGPAYVWWLFAFERCNGEQENVNHNGHANGEMELTLMRNWVMKHRLFEVLASLPEDASKKERELIEKITRQKGTDRGTLRTHLAGFAAESSVTVPKRYLKNYFDIRALRDAPQVYQLLLEFARRTWPGVNIVADGTIEEGSTALLFEHSCKLLRVVYKDGVRYGSCEDTRTTLDRFGCVDIENYRYPCNILYHFQLEIPDKDPVNCSVIQRCISDDNIPGMPWDLYASDLGIYTVYASRYYAAEVILTDQLASAVAILPTYSMRLGSDTPLWIVLSFDRTGIEPLDEWLNEAMDEILEE</sequence>
<name>A0A9P3GKT5_9APHY</name>
<dbReference type="PANTHER" id="PTHR46579">
    <property type="entry name" value="F5/8 TYPE C DOMAIN-CONTAINING PROTEIN-RELATED"/>
    <property type="match status" value="1"/>
</dbReference>
<reference evidence="1 2" key="1">
    <citation type="submission" date="2021-08" db="EMBL/GenBank/DDBJ databases">
        <title>Draft Genome Sequence of Phanerochaete sordida strain YK-624.</title>
        <authorList>
            <person name="Mori T."/>
            <person name="Dohra H."/>
            <person name="Suzuki T."/>
            <person name="Kawagishi H."/>
            <person name="Hirai H."/>
        </authorList>
    </citation>
    <scope>NUCLEOTIDE SEQUENCE [LARGE SCALE GENOMIC DNA]</scope>
    <source>
        <strain evidence="1 2">YK-624</strain>
    </source>
</reference>
<dbReference type="AlphaFoldDB" id="A0A9P3GKT5"/>
<dbReference type="PANTHER" id="PTHR46579:SF1">
    <property type="entry name" value="F5_8 TYPE C DOMAIN-CONTAINING PROTEIN"/>
    <property type="match status" value="1"/>
</dbReference>
<keyword evidence="2" id="KW-1185">Reference proteome</keyword>
<comment type="caution">
    <text evidence="1">The sequence shown here is derived from an EMBL/GenBank/DDBJ whole genome shotgun (WGS) entry which is preliminary data.</text>
</comment>
<dbReference type="Proteomes" id="UP000703269">
    <property type="component" value="Unassembled WGS sequence"/>
</dbReference>
<gene>
    <name evidence="1" type="ORF">PsYK624_114980</name>
</gene>
<proteinExistence type="predicted"/>
<organism evidence="1 2">
    <name type="scientific">Phanerochaete sordida</name>
    <dbReference type="NCBI Taxonomy" id="48140"/>
    <lineage>
        <taxon>Eukaryota</taxon>
        <taxon>Fungi</taxon>
        <taxon>Dikarya</taxon>
        <taxon>Basidiomycota</taxon>
        <taxon>Agaricomycotina</taxon>
        <taxon>Agaricomycetes</taxon>
        <taxon>Polyporales</taxon>
        <taxon>Phanerochaetaceae</taxon>
        <taxon>Phanerochaete</taxon>
    </lineage>
</organism>
<evidence type="ECO:0000313" key="2">
    <source>
        <dbReference type="Proteomes" id="UP000703269"/>
    </source>
</evidence>
<evidence type="ECO:0000313" key="1">
    <source>
        <dbReference type="EMBL" id="GJE95314.1"/>
    </source>
</evidence>
<protein>
    <submittedName>
        <fullName evidence="1">Uncharacterized protein</fullName>
    </submittedName>
</protein>
<dbReference type="OrthoDB" id="3248986at2759"/>
<dbReference type="EMBL" id="BPQB01000048">
    <property type="protein sequence ID" value="GJE95314.1"/>
    <property type="molecule type" value="Genomic_DNA"/>
</dbReference>
<accession>A0A9P3GKT5</accession>